<dbReference type="Gene3D" id="3.40.50.1100">
    <property type="match status" value="1"/>
</dbReference>
<dbReference type="InterPro" id="IPR036052">
    <property type="entry name" value="TrpB-like_PALP_sf"/>
</dbReference>
<proteinExistence type="predicted"/>
<dbReference type="OrthoDB" id="7773036at2759"/>
<evidence type="ECO:0000259" key="1">
    <source>
        <dbReference type="Pfam" id="PF00291"/>
    </source>
</evidence>
<accession>A0A9W8BEV9</accession>
<keyword evidence="3" id="KW-1185">Reference proteome</keyword>
<evidence type="ECO:0000313" key="3">
    <source>
        <dbReference type="Proteomes" id="UP001150907"/>
    </source>
</evidence>
<dbReference type="Pfam" id="PF00291">
    <property type="entry name" value="PALP"/>
    <property type="match status" value="1"/>
</dbReference>
<comment type="caution">
    <text evidence="2">The sequence shown here is derived from an EMBL/GenBank/DDBJ whole genome shotgun (WGS) entry which is preliminary data.</text>
</comment>
<reference evidence="2" key="1">
    <citation type="submission" date="2022-07" db="EMBL/GenBank/DDBJ databases">
        <title>Phylogenomic reconstructions and comparative analyses of Kickxellomycotina fungi.</title>
        <authorList>
            <person name="Reynolds N.K."/>
            <person name="Stajich J.E."/>
            <person name="Barry K."/>
            <person name="Grigoriev I.V."/>
            <person name="Crous P."/>
            <person name="Smith M.E."/>
        </authorList>
    </citation>
    <scope>NUCLEOTIDE SEQUENCE</scope>
    <source>
        <strain evidence="2">IMI 214461</strain>
    </source>
</reference>
<protein>
    <recommendedName>
        <fullName evidence="1">Tryptophan synthase beta chain-like PALP domain-containing protein</fullName>
    </recommendedName>
</protein>
<organism evidence="2 3">
    <name type="scientific">Coemansia thaxteri</name>
    <dbReference type="NCBI Taxonomy" id="2663907"/>
    <lineage>
        <taxon>Eukaryota</taxon>
        <taxon>Fungi</taxon>
        <taxon>Fungi incertae sedis</taxon>
        <taxon>Zoopagomycota</taxon>
        <taxon>Kickxellomycotina</taxon>
        <taxon>Kickxellomycetes</taxon>
        <taxon>Kickxellales</taxon>
        <taxon>Kickxellaceae</taxon>
        <taxon>Coemansia</taxon>
    </lineage>
</organism>
<dbReference type="InterPro" id="IPR001926">
    <property type="entry name" value="TrpB-like_PALP"/>
</dbReference>
<feature type="domain" description="Tryptophan synthase beta chain-like PALP" evidence="1">
    <location>
        <begin position="19"/>
        <end position="52"/>
    </location>
</feature>
<dbReference type="AlphaFoldDB" id="A0A9W8BEV9"/>
<sequence>MSPEGAPLAADSDRPVLHIPTPLLYSASMSKQAGCNIWLKLENMQPTQSFKI</sequence>
<dbReference type="SUPFAM" id="SSF53686">
    <property type="entry name" value="Tryptophan synthase beta subunit-like PLP-dependent enzymes"/>
    <property type="match status" value="1"/>
</dbReference>
<evidence type="ECO:0000313" key="2">
    <source>
        <dbReference type="EMBL" id="KAJ1998168.1"/>
    </source>
</evidence>
<dbReference type="Proteomes" id="UP001150907">
    <property type="component" value="Unassembled WGS sequence"/>
</dbReference>
<gene>
    <name evidence="2" type="ORF">H4R26_005561</name>
</gene>
<feature type="non-terminal residue" evidence="2">
    <location>
        <position position="52"/>
    </location>
</feature>
<name>A0A9W8BEV9_9FUNG</name>
<dbReference type="EMBL" id="JANBQF010001055">
    <property type="protein sequence ID" value="KAJ1998168.1"/>
    <property type="molecule type" value="Genomic_DNA"/>
</dbReference>